<accession>A0A0G4N084</accession>
<name>A0A0G4N084_VERLO</name>
<keyword evidence="2" id="KW-1185">Reference proteome</keyword>
<dbReference type="AlphaFoldDB" id="A0A0G4N084"/>
<sequence>HWHSHWLDHCLDLDSHAQRPRWLPDCGRRHATFSRSHGAVSGPSLRRHSVHHPRHWFQVDGLLERQLQLTTEPPHRPLRPVPAGP</sequence>
<organism evidence="1 2">
    <name type="scientific">Verticillium longisporum</name>
    <name type="common">Verticillium dahliae var. longisporum</name>
    <dbReference type="NCBI Taxonomy" id="100787"/>
    <lineage>
        <taxon>Eukaryota</taxon>
        <taxon>Fungi</taxon>
        <taxon>Dikarya</taxon>
        <taxon>Ascomycota</taxon>
        <taxon>Pezizomycotina</taxon>
        <taxon>Sordariomycetes</taxon>
        <taxon>Hypocreomycetidae</taxon>
        <taxon>Glomerellales</taxon>
        <taxon>Plectosphaerellaceae</taxon>
        <taxon>Verticillium</taxon>
    </lineage>
</organism>
<dbReference type="Proteomes" id="UP000044602">
    <property type="component" value="Unassembled WGS sequence"/>
</dbReference>
<reference evidence="1 2" key="1">
    <citation type="submission" date="2015-05" db="EMBL/GenBank/DDBJ databases">
        <authorList>
            <person name="Wang D.B."/>
            <person name="Wang M."/>
        </authorList>
    </citation>
    <scope>NUCLEOTIDE SEQUENCE [LARGE SCALE GENOMIC DNA]</scope>
    <source>
        <strain evidence="1">VL1</strain>
    </source>
</reference>
<feature type="non-terminal residue" evidence="1">
    <location>
        <position position="1"/>
    </location>
</feature>
<dbReference type="EMBL" id="CVQH01025977">
    <property type="protein sequence ID" value="CRK39863.1"/>
    <property type="molecule type" value="Genomic_DNA"/>
</dbReference>
<feature type="non-terminal residue" evidence="1">
    <location>
        <position position="85"/>
    </location>
</feature>
<evidence type="ECO:0000313" key="2">
    <source>
        <dbReference type="Proteomes" id="UP000044602"/>
    </source>
</evidence>
<protein>
    <submittedName>
        <fullName evidence="1">Uncharacterized protein</fullName>
    </submittedName>
</protein>
<proteinExistence type="predicted"/>
<gene>
    <name evidence="1" type="ORF">BN1708_020646</name>
</gene>
<evidence type="ECO:0000313" key="1">
    <source>
        <dbReference type="EMBL" id="CRK39863.1"/>
    </source>
</evidence>